<gene>
    <name evidence="4" type="primary">fadR_1</name>
    <name evidence="4" type="ORF">CLPUN_40660</name>
</gene>
<sequence>MAKEILNRRQLQAQKTRNKLYKISVELLEKQGYEKLKIEDICKKAGVSVGSFYNYFNSKNDILTEIYKRADDYFQNEVKNNIKSINSLDKIIEFFDYYGIYNNLVGIEIMKQLYNSNNKIFPQKGRFMQVLLQEIILEGQNKNEIISSMTPEAICDYIFIAARGVVYDWCLHDDTYDIKESMHNYLSLLVNIFKVN</sequence>
<reference evidence="4 5" key="1">
    <citation type="submission" date="2016-05" db="EMBL/GenBank/DDBJ databases">
        <title>Microbial solvent formation.</title>
        <authorList>
            <person name="Poehlein A."/>
            <person name="Montoya Solano J.D."/>
            <person name="Flitsch S."/>
            <person name="Krabben P."/>
            <person name="Duerre P."/>
            <person name="Daniel R."/>
        </authorList>
    </citation>
    <scope>NUCLEOTIDE SEQUENCE [LARGE SCALE GENOMIC DNA]</scope>
    <source>
        <strain evidence="4 5">DSM 2619</strain>
    </source>
</reference>
<dbReference type="SUPFAM" id="SSF46689">
    <property type="entry name" value="Homeodomain-like"/>
    <property type="match status" value="1"/>
</dbReference>
<keyword evidence="1 2" id="KW-0238">DNA-binding</keyword>
<feature type="domain" description="HTH tetR-type" evidence="3">
    <location>
        <begin position="14"/>
        <end position="74"/>
    </location>
</feature>
<comment type="caution">
    <text evidence="4">The sequence shown here is derived from an EMBL/GenBank/DDBJ whole genome shotgun (WGS) entry which is preliminary data.</text>
</comment>
<keyword evidence="5" id="KW-1185">Reference proteome</keyword>
<dbReference type="Gene3D" id="1.10.357.10">
    <property type="entry name" value="Tetracycline Repressor, domain 2"/>
    <property type="match status" value="1"/>
</dbReference>
<evidence type="ECO:0000313" key="5">
    <source>
        <dbReference type="Proteomes" id="UP000190890"/>
    </source>
</evidence>
<dbReference type="PANTHER" id="PTHR43479">
    <property type="entry name" value="ACREF/ENVCD OPERON REPRESSOR-RELATED"/>
    <property type="match status" value="1"/>
</dbReference>
<organism evidence="4 5">
    <name type="scientific">Clostridium puniceum</name>
    <dbReference type="NCBI Taxonomy" id="29367"/>
    <lineage>
        <taxon>Bacteria</taxon>
        <taxon>Bacillati</taxon>
        <taxon>Bacillota</taxon>
        <taxon>Clostridia</taxon>
        <taxon>Eubacteriales</taxon>
        <taxon>Clostridiaceae</taxon>
        <taxon>Clostridium</taxon>
    </lineage>
</organism>
<name>A0A1S8T9A8_9CLOT</name>
<dbReference type="InterPro" id="IPR001647">
    <property type="entry name" value="HTH_TetR"/>
</dbReference>
<dbReference type="Pfam" id="PF00440">
    <property type="entry name" value="TetR_N"/>
    <property type="match status" value="1"/>
</dbReference>
<dbReference type="RefSeq" id="WP_077849039.1">
    <property type="nucleotide sequence ID" value="NZ_LZZM01000202.1"/>
</dbReference>
<evidence type="ECO:0000259" key="3">
    <source>
        <dbReference type="PROSITE" id="PS50977"/>
    </source>
</evidence>
<dbReference type="SUPFAM" id="SSF48498">
    <property type="entry name" value="Tetracyclin repressor-like, C-terminal domain"/>
    <property type="match status" value="1"/>
</dbReference>
<dbReference type="Proteomes" id="UP000190890">
    <property type="component" value="Unassembled WGS sequence"/>
</dbReference>
<evidence type="ECO:0000256" key="1">
    <source>
        <dbReference type="ARBA" id="ARBA00023125"/>
    </source>
</evidence>
<evidence type="ECO:0000313" key="4">
    <source>
        <dbReference type="EMBL" id="OOM74184.1"/>
    </source>
</evidence>
<dbReference type="Pfam" id="PF08359">
    <property type="entry name" value="TetR_C_4"/>
    <property type="match status" value="1"/>
</dbReference>
<proteinExistence type="predicted"/>
<dbReference type="PROSITE" id="PS50977">
    <property type="entry name" value="HTH_TETR_2"/>
    <property type="match status" value="1"/>
</dbReference>
<dbReference type="InterPro" id="IPR013570">
    <property type="entry name" value="Tscrpt_reg_YsiA_C"/>
</dbReference>
<dbReference type="InterPro" id="IPR009057">
    <property type="entry name" value="Homeodomain-like_sf"/>
</dbReference>
<dbReference type="GO" id="GO:0003677">
    <property type="term" value="F:DNA binding"/>
    <property type="evidence" value="ECO:0007669"/>
    <property type="project" value="UniProtKB-UniRule"/>
</dbReference>
<dbReference type="InterPro" id="IPR036271">
    <property type="entry name" value="Tet_transcr_reg_TetR-rel_C_sf"/>
</dbReference>
<protein>
    <submittedName>
        <fullName evidence="4">Fatty acid metabolism regulator protein</fullName>
    </submittedName>
</protein>
<dbReference type="PRINTS" id="PR00455">
    <property type="entry name" value="HTHTETR"/>
</dbReference>
<dbReference type="PANTHER" id="PTHR43479:SF11">
    <property type="entry name" value="ACREF_ENVCD OPERON REPRESSOR-RELATED"/>
    <property type="match status" value="1"/>
</dbReference>
<feature type="DNA-binding region" description="H-T-H motif" evidence="2">
    <location>
        <begin position="37"/>
        <end position="56"/>
    </location>
</feature>
<dbReference type="EMBL" id="LZZM01000202">
    <property type="protein sequence ID" value="OOM74184.1"/>
    <property type="molecule type" value="Genomic_DNA"/>
</dbReference>
<dbReference type="InterPro" id="IPR050624">
    <property type="entry name" value="HTH-type_Tx_Regulator"/>
</dbReference>
<dbReference type="STRING" id="29367.CLPUN_40660"/>
<accession>A0A1S8T9A8</accession>
<dbReference type="OrthoDB" id="494991at2"/>
<evidence type="ECO:0000256" key="2">
    <source>
        <dbReference type="PROSITE-ProRule" id="PRU00335"/>
    </source>
</evidence>
<dbReference type="AlphaFoldDB" id="A0A1S8T9A8"/>